<feature type="compositionally biased region" description="Low complexity" evidence="1">
    <location>
        <begin position="1"/>
        <end position="10"/>
    </location>
</feature>
<feature type="compositionally biased region" description="Basic and acidic residues" evidence="1">
    <location>
        <begin position="17"/>
        <end position="26"/>
    </location>
</feature>
<evidence type="ECO:0000313" key="2">
    <source>
        <dbReference type="EMBL" id="MTE16006.1"/>
    </source>
</evidence>
<protein>
    <submittedName>
        <fullName evidence="2">Uncharacterized protein</fullName>
    </submittedName>
</protein>
<dbReference type="Proteomes" id="UP000432464">
    <property type="component" value="Unassembled WGS sequence"/>
</dbReference>
<keyword evidence="3" id="KW-1185">Reference proteome</keyword>
<organism evidence="2 3">
    <name type="scientific">Nocardia aurantiaca</name>
    <dbReference type="NCBI Taxonomy" id="2675850"/>
    <lineage>
        <taxon>Bacteria</taxon>
        <taxon>Bacillati</taxon>
        <taxon>Actinomycetota</taxon>
        <taxon>Actinomycetes</taxon>
        <taxon>Mycobacteriales</taxon>
        <taxon>Nocardiaceae</taxon>
        <taxon>Nocardia</taxon>
    </lineage>
</organism>
<feature type="region of interest" description="Disordered" evidence="1">
    <location>
        <begin position="1"/>
        <end position="26"/>
    </location>
</feature>
<sequence length="78" mass="8038">MIARCGASGARARRSAHTREPVQERAVRTDAVDMSWTGVVAGLSASAAPVTAAAHLRAYGFQLVGQVPSSTTQLGGIM</sequence>
<dbReference type="EMBL" id="WMBB01000012">
    <property type="protein sequence ID" value="MTE16006.1"/>
    <property type="molecule type" value="Genomic_DNA"/>
</dbReference>
<dbReference type="RefSeq" id="WP_154790428.1">
    <property type="nucleotide sequence ID" value="NZ_WMBB01000012.1"/>
</dbReference>
<evidence type="ECO:0000256" key="1">
    <source>
        <dbReference type="SAM" id="MobiDB-lite"/>
    </source>
</evidence>
<gene>
    <name evidence="2" type="ORF">GLP40_24940</name>
</gene>
<accession>A0A6I3L6C4</accession>
<reference evidence="2 3" key="1">
    <citation type="submission" date="2019-11" db="EMBL/GenBank/DDBJ databases">
        <title>Nocardia sp. nov. CT2-14 isolated from soil.</title>
        <authorList>
            <person name="Kanchanasin P."/>
            <person name="Tanasupawat S."/>
            <person name="Yuki M."/>
            <person name="Kudo T."/>
        </authorList>
    </citation>
    <scope>NUCLEOTIDE SEQUENCE [LARGE SCALE GENOMIC DNA]</scope>
    <source>
        <strain evidence="2 3">CT2-14</strain>
    </source>
</reference>
<evidence type="ECO:0000313" key="3">
    <source>
        <dbReference type="Proteomes" id="UP000432464"/>
    </source>
</evidence>
<comment type="caution">
    <text evidence="2">The sequence shown here is derived from an EMBL/GenBank/DDBJ whole genome shotgun (WGS) entry which is preliminary data.</text>
</comment>
<name>A0A6I3L6C4_9NOCA</name>
<dbReference type="AlphaFoldDB" id="A0A6I3L6C4"/>
<proteinExistence type="predicted"/>